<evidence type="ECO:0000313" key="15">
    <source>
        <dbReference type="Proteomes" id="UP000001064"/>
    </source>
</evidence>
<dbReference type="SMART" id="SM00185">
    <property type="entry name" value="ARM"/>
    <property type="match status" value="9"/>
</dbReference>
<keyword evidence="2" id="KW-0723">Serine/threonine-protein kinase</keyword>
<feature type="compositionally biased region" description="Low complexity" evidence="12">
    <location>
        <begin position="683"/>
        <end position="700"/>
    </location>
</feature>
<dbReference type="OMA" id="HQFSETG"/>
<dbReference type="GO" id="GO:0005737">
    <property type="term" value="C:cytoplasm"/>
    <property type="evidence" value="ECO:0000318"/>
    <property type="project" value="GO_Central"/>
</dbReference>
<evidence type="ECO:0000256" key="9">
    <source>
        <dbReference type="ARBA" id="ARBA00047899"/>
    </source>
</evidence>
<dbReference type="InterPro" id="IPR011009">
    <property type="entry name" value="Kinase-like_dom_sf"/>
</dbReference>
<dbReference type="InterPro" id="IPR001245">
    <property type="entry name" value="Ser-Thr/Tyr_kinase_cat_dom"/>
</dbReference>
<keyword evidence="15" id="KW-1185">Reference proteome</keyword>
<feature type="compositionally biased region" description="Polar residues" evidence="12">
    <location>
        <begin position="324"/>
        <end position="338"/>
    </location>
</feature>
<keyword evidence="4" id="KW-0808">Transferase</keyword>
<dbReference type="Proteomes" id="UP000001064">
    <property type="component" value="Unassembled WGS sequence"/>
</dbReference>
<dbReference type="InterPro" id="IPR011989">
    <property type="entry name" value="ARM-like"/>
</dbReference>
<evidence type="ECO:0000256" key="5">
    <source>
        <dbReference type="ARBA" id="ARBA00022737"/>
    </source>
</evidence>
<dbReference type="EMBL" id="GL870950">
    <property type="protein sequence ID" value="EGC39871.1"/>
    <property type="molecule type" value="Genomic_DNA"/>
</dbReference>
<evidence type="ECO:0000256" key="12">
    <source>
        <dbReference type="SAM" id="MobiDB-lite"/>
    </source>
</evidence>
<comment type="catalytic activity">
    <reaction evidence="10">
        <text>L-seryl-[protein] + ATP = O-phospho-L-seryl-[protein] + ADP + H(+)</text>
        <dbReference type="Rhea" id="RHEA:17989"/>
        <dbReference type="Rhea" id="RHEA-COMP:9863"/>
        <dbReference type="Rhea" id="RHEA-COMP:11604"/>
        <dbReference type="ChEBI" id="CHEBI:15378"/>
        <dbReference type="ChEBI" id="CHEBI:29999"/>
        <dbReference type="ChEBI" id="CHEBI:30616"/>
        <dbReference type="ChEBI" id="CHEBI:83421"/>
        <dbReference type="ChEBI" id="CHEBI:456216"/>
        <dbReference type="EC" id="2.7.11.1"/>
    </reaction>
</comment>
<feature type="compositionally biased region" description="Polar residues" evidence="12">
    <location>
        <begin position="532"/>
        <end position="547"/>
    </location>
</feature>
<evidence type="ECO:0000256" key="11">
    <source>
        <dbReference type="PROSITE-ProRule" id="PRU10141"/>
    </source>
</evidence>
<sequence length="1772" mass="196320">MSLKNTLKLPAAPKEKVRNITKLPVLVEGEVVTNYTQKDTRPFFQKLSYPVFLDLSEGIYLLENDDFLKSCTNILKELNLSSNSFIEISSLGHLTKLKRLVLNRNNLIEFSIQGLSSLVYLGLCNNRLDRISDMSECKKLTNIDLSGNRMSGEGFDHLAKLKSLKVLDVSSNSINLAFPEFQKKFLEPLKKSKSLEYLSFENNPIEKRIEEFRLFIINEFPKLKYLNWVAISKDERNKASKLESEGFFAKQIQQAASAPLPTSNPTTPISTPANKSLQASPLISPNRSTSFVQRKPSVGANMVPKLSTLSRSTDLLSRSLVDSQQQASVPSTPQHQSMNNISTSTTTIVASSHDSSSSSPMPTMTPFDLQQAKILSSSQDLSSPSTPTATASQILSETRPLTELSKEESDNYLDILLNELQPNNSDFPTFASVIDQKVYLDLLYRAIIEDGIPEELLEECNKDSLASSTTTVTSVQDSFSMVIDSNIVVSPSLINMPDDDEVLVEQEPLPEIISSIPQMVKERSRESLIVTIESSPEHPSQTDNESSAPKLPTLEEAVEPIFTTKHPESPVISSTGAKDIWKKIDQTNITTASPPPSKPLPKRLPSQSSFNNVTNTHPPTQSILKPTGKPLAKPPTGSPSGSPQMKPLAKNPASIPPNSISKPLAKPPTGSPSGSPQMKPLAKNPASIPPNSISKPIIKPMIKKAPAKPLEPLVQPPTQEQIPNQEPLVQQPPAQEQTKFVKQVNVDDFSSEIEKALADIENTWMNTNKQNEPNKPVIPQELLSTISSISKEEKEESPIKKVENATSKLDEMIQEYHNPSSAPASPTNTRKSVNQTKQSSPGSTPPPTRSNPPTVATQQPTPPQTSFDPLQRMINNEVSRVNSIAATVQPLPNWIVPDENIQMGSKLGLGSFGDCFTGSAFGIPTILKKLRTQRFTDQFLGQFKLEVSQLKDLQHENLVPVSGCCMDNNILVVHPMYDATNLQTLLNDSSYQISNEFIHRVSLGVAKALTYLHSLDIVHRALKPNNILIENRTGNVLIRDYAFAFVKDGVFRTGQQSSPYLAPEIITSQCNSYDTLSDQFSFSMILLQLFTRSPIFPDIHISRISDTILSGVRPEIPENIPTVFNRLIRACWNPDASSRPTFLTISKILSQPFQRIFALSPSASIAKPTISTGTTQVQAGANSPSSNIAAKHQFSETGELNRKMLLVLERILTMLNEPNQDSLKRALKALESLSSPENHSQMVGIGLMKSLCSITNHPGIEEQLLRVIYSLSTNEQLSNEFIEAGGFAPLSRFIASDNPNIVLNTIKLVSVLADEQHLLQLKYSGILNTLTALLYSDDETILIQSVGAMSRVLLNEENQNHFIQLNGLTVLLELLNSNNTSLSMRALLALCCLISNENCKSQLHNAGIIPKLMELLSSPQKLLRLHSLKIIETMAKDNEFRKLLIEERCIQLLVHLLASSNQDDTCPPILLCLASLLRYHGIAYEDFHQAQGINHIVKLINYNQQPEILEGIFEVVYSLINHEPSRNQLKSIIPQMVEILSNSSCKPSLIVLILRCLTLFSSQSSCIETIEQTMAVSIVSTLLLRFEKNYEVKITSLKFISSLAKMNSKLSMNIHIMGILQILVNNLEDKASSIKDEAISTISWLTSSAECRSVLLQKNTLKFLIDFIGTTRNVDILERLIWAISFFALDEQGQAIIRESNKCLEFIISCLDRNEEVFKTLAIKTILILVQKPINHNALKKVGVDFQLQVLQSSSNKSIQLASRKILSLLNQ</sequence>
<evidence type="ECO:0000313" key="14">
    <source>
        <dbReference type="EMBL" id="EGC39871.1"/>
    </source>
</evidence>
<name>F0Z856_DICPU</name>
<dbReference type="Gene3D" id="1.25.10.10">
    <property type="entry name" value="Leucine-rich Repeat Variant"/>
    <property type="match status" value="2"/>
</dbReference>
<dbReference type="GeneID" id="10509527"/>
<evidence type="ECO:0000256" key="2">
    <source>
        <dbReference type="ARBA" id="ARBA00022527"/>
    </source>
</evidence>
<dbReference type="Gene3D" id="3.30.200.20">
    <property type="entry name" value="Phosphorylase Kinase, domain 1"/>
    <property type="match status" value="1"/>
</dbReference>
<dbReference type="eggNOG" id="KOG0192">
    <property type="taxonomic scope" value="Eukaryota"/>
</dbReference>
<feature type="region of interest" description="Disordered" evidence="12">
    <location>
        <begin position="588"/>
        <end position="734"/>
    </location>
</feature>
<evidence type="ECO:0000256" key="3">
    <source>
        <dbReference type="ARBA" id="ARBA00022614"/>
    </source>
</evidence>
<dbReference type="KEGG" id="dpp:DICPUDRAFT_147302"/>
<dbReference type="OrthoDB" id="19243at2759"/>
<evidence type="ECO:0000256" key="8">
    <source>
        <dbReference type="ARBA" id="ARBA00022840"/>
    </source>
</evidence>
<dbReference type="EC" id="2.7.11.1" evidence="1"/>
<reference evidence="15" key="1">
    <citation type="journal article" date="2011" name="Genome Biol.">
        <title>Comparative genomics of the social amoebae Dictyostelium discoideum and Dictyostelium purpureum.</title>
        <authorList>
            <consortium name="US DOE Joint Genome Institute (JGI-PGF)"/>
            <person name="Sucgang R."/>
            <person name="Kuo A."/>
            <person name="Tian X."/>
            <person name="Salerno W."/>
            <person name="Parikh A."/>
            <person name="Feasley C.L."/>
            <person name="Dalin E."/>
            <person name="Tu H."/>
            <person name="Huang E."/>
            <person name="Barry K."/>
            <person name="Lindquist E."/>
            <person name="Shapiro H."/>
            <person name="Bruce D."/>
            <person name="Schmutz J."/>
            <person name="Salamov A."/>
            <person name="Fey P."/>
            <person name="Gaudet P."/>
            <person name="Anjard C."/>
            <person name="Babu M.M."/>
            <person name="Basu S."/>
            <person name="Bushmanova Y."/>
            <person name="van der Wel H."/>
            <person name="Katoh-Kurasawa M."/>
            <person name="Dinh C."/>
            <person name="Coutinho P.M."/>
            <person name="Saito T."/>
            <person name="Elias M."/>
            <person name="Schaap P."/>
            <person name="Kay R.R."/>
            <person name="Henrissat B."/>
            <person name="Eichinger L."/>
            <person name="Rivero F."/>
            <person name="Putnam N.H."/>
            <person name="West C.M."/>
            <person name="Loomis W.F."/>
            <person name="Chisholm R.L."/>
            <person name="Shaulsky G."/>
            <person name="Strassmann J.E."/>
            <person name="Queller D.C."/>
            <person name="Kuspa A."/>
            <person name="Grigoriev I.V."/>
        </authorList>
    </citation>
    <scope>NUCLEOTIDE SEQUENCE [LARGE SCALE GENOMIC DNA]</scope>
    <source>
        <strain evidence="15">QSDP1</strain>
    </source>
</reference>
<comment type="catalytic activity">
    <reaction evidence="9">
        <text>L-threonyl-[protein] + ATP = O-phospho-L-threonyl-[protein] + ADP + H(+)</text>
        <dbReference type="Rhea" id="RHEA:46608"/>
        <dbReference type="Rhea" id="RHEA-COMP:11060"/>
        <dbReference type="Rhea" id="RHEA-COMP:11605"/>
        <dbReference type="ChEBI" id="CHEBI:15378"/>
        <dbReference type="ChEBI" id="CHEBI:30013"/>
        <dbReference type="ChEBI" id="CHEBI:30616"/>
        <dbReference type="ChEBI" id="CHEBI:61977"/>
        <dbReference type="ChEBI" id="CHEBI:456216"/>
        <dbReference type="EC" id="2.7.11.1"/>
    </reaction>
</comment>
<keyword evidence="5" id="KW-0677">Repeat</keyword>
<dbReference type="InterPro" id="IPR051420">
    <property type="entry name" value="Ser_Thr_Kinases_DiverseReg"/>
</dbReference>
<feature type="compositionally biased region" description="Polar residues" evidence="12">
    <location>
        <begin position="716"/>
        <end position="734"/>
    </location>
</feature>
<dbReference type="GO" id="GO:0004672">
    <property type="term" value="F:protein kinase activity"/>
    <property type="evidence" value="ECO:0000318"/>
    <property type="project" value="GO_Central"/>
</dbReference>
<keyword evidence="6 11" id="KW-0547">Nucleotide-binding</keyword>
<evidence type="ECO:0000256" key="6">
    <source>
        <dbReference type="ARBA" id="ARBA00022741"/>
    </source>
</evidence>
<proteinExistence type="predicted"/>
<evidence type="ECO:0000256" key="4">
    <source>
        <dbReference type="ARBA" id="ARBA00022679"/>
    </source>
</evidence>
<dbReference type="InterPro" id="IPR017441">
    <property type="entry name" value="Protein_kinase_ATP_BS"/>
</dbReference>
<dbReference type="SUPFAM" id="SSF52058">
    <property type="entry name" value="L domain-like"/>
    <property type="match status" value="1"/>
</dbReference>
<organism evidence="14 15">
    <name type="scientific">Dictyostelium purpureum</name>
    <name type="common">Slime mold</name>
    <dbReference type="NCBI Taxonomy" id="5786"/>
    <lineage>
        <taxon>Eukaryota</taxon>
        <taxon>Amoebozoa</taxon>
        <taxon>Evosea</taxon>
        <taxon>Eumycetozoa</taxon>
        <taxon>Dictyostelia</taxon>
        <taxon>Dictyosteliales</taxon>
        <taxon>Dictyosteliaceae</taxon>
        <taxon>Dictyostelium</taxon>
    </lineage>
</organism>
<dbReference type="InterPro" id="IPR032675">
    <property type="entry name" value="LRR_dom_sf"/>
</dbReference>
<feature type="binding site" evidence="11">
    <location>
        <position position="928"/>
    </location>
    <ligand>
        <name>ATP</name>
        <dbReference type="ChEBI" id="CHEBI:30616"/>
    </ligand>
</feature>
<keyword evidence="8 11" id="KW-0067">ATP-binding</keyword>
<dbReference type="Gene3D" id="1.10.510.10">
    <property type="entry name" value="Transferase(Phosphotransferase) domain 1"/>
    <property type="match status" value="1"/>
</dbReference>
<dbReference type="Gene3D" id="3.80.10.10">
    <property type="entry name" value="Ribonuclease Inhibitor"/>
    <property type="match status" value="1"/>
</dbReference>
<dbReference type="SUPFAM" id="SSF48371">
    <property type="entry name" value="ARM repeat"/>
    <property type="match status" value="2"/>
</dbReference>
<dbReference type="InterPro" id="IPR016024">
    <property type="entry name" value="ARM-type_fold"/>
</dbReference>
<dbReference type="VEuPathDB" id="AmoebaDB:DICPUDRAFT_147302"/>
<dbReference type="FunCoup" id="F0Z856">
    <property type="interactions" value="43"/>
</dbReference>
<feature type="compositionally biased region" description="Low complexity" evidence="12">
    <location>
        <begin position="259"/>
        <end position="272"/>
    </location>
</feature>
<feature type="domain" description="Protein kinase" evidence="13">
    <location>
        <begin position="901"/>
        <end position="1154"/>
    </location>
</feature>
<dbReference type="GO" id="GO:0004674">
    <property type="term" value="F:protein serine/threonine kinase activity"/>
    <property type="evidence" value="ECO:0007669"/>
    <property type="project" value="UniProtKB-KW"/>
</dbReference>
<dbReference type="STRING" id="5786.F0Z856"/>
<dbReference type="PROSITE" id="PS00107">
    <property type="entry name" value="PROTEIN_KINASE_ATP"/>
    <property type="match status" value="1"/>
</dbReference>
<dbReference type="PANTHER" id="PTHR48005">
    <property type="entry name" value="LEUCINE RICH REPEAT KINASE 2"/>
    <property type="match status" value="1"/>
</dbReference>
<gene>
    <name evidence="14" type="ORF">DICPUDRAFT_147302</name>
</gene>
<dbReference type="SUPFAM" id="SSF56112">
    <property type="entry name" value="Protein kinase-like (PK-like)"/>
    <property type="match status" value="1"/>
</dbReference>
<dbReference type="SMART" id="SM00365">
    <property type="entry name" value="LRR_SD22"/>
    <property type="match status" value="4"/>
</dbReference>
<dbReference type="Pfam" id="PF07714">
    <property type="entry name" value="PK_Tyr_Ser-Thr"/>
    <property type="match status" value="1"/>
</dbReference>
<feature type="region of interest" description="Disordered" evidence="12">
    <location>
        <begin position="817"/>
        <end position="869"/>
    </location>
</feature>
<evidence type="ECO:0000256" key="1">
    <source>
        <dbReference type="ARBA" id="ARBA00012513"/>
    </source>
</evidence>
<dbReference type="InterPro" id="IPR001611">
    <property type="entry name" value="Leu-rich_rpt"/>
</dbReference>
<feature type="region of interest" description="Disordered" evidence="12">
    <location>
        <begin position="255"/>
        <end position="296"/>
    </location>
</feature>
<feature type="compositionally biased region" description="Polar residues" evidence="12">
    <location>
        <begin position="273"/>
        <end position="292"/>
    </location>
</feature>
<dbReference type="InterPro" id="IPR000225">
    <property type="entry name" value="Armadillo"/>
</dbReference>
<accession>F0Z856</accession>
<dbReference type="GO" id="GO:0007165">
    <property type="term" value="P:signal transduction"/>
    <property type="evidence" value="ECO:0000318"/>
    <property type="project" value="GO_Central"/>
</dbReference>
<feature type="region of interest" description="Disordered" evidence="12">
    <location>
        <begin position="318"/>
        <end position="340"/>
    </location>
</feature>
<dbReference type="PROSITE" id="PS51450">
    <property type="entry name" value="LRR"/>
    <property type="match status" value="2"/>
</dbReference>
<keyword evidence="3" id="KW-0433">Leucine-rich repeat</keyword>
<feature type="compositionally biased region" description="Polar residues" evidence="12">
    <location>
        <begin position="610"/>
        <end position="624"/>
    </location>
</feature>
<evidence type="ECO:0000256" key="10">
    <source>
        <dbReference type="ARBA" id="ARBA00048679"/>
    </source>
</evidence>
<protein>
    <recommendedName>
        <fullName evidence="1">non-specific serine/threonine protein kinase</fullName>
        <ecNumber evidence="1">2.7.11.1</ecNumber>
    </recommendedName>
</protein>
<dbReference type="RefSeq" id="XP_003283622.1">
    <property type="nucleotide sequence ID" value="XM_003283574.1"/>
</dbReference>
<dbReference type="InParanoid" id="F0Z856"/>
<feature type="region of interest" description="Disordered" evidence="12">
    <location>
        <begin position="532"/>
        <end position="551"/>
    </location>
</feature>
<dbReference type="PANTHER" id="PTHR48005:SF13">
    <property type="entry name" value="SERINE_THREONINE-PROTEIN KINASE DDB_G0278509-RELATED"/>
    <property type="match status" value="1"/>
</dbReference>
<dbReference type="GO" id="GO:0005524">
    <property type="term" value="F:ATP binding"/>
    <property type="evidence" value="ECO:0007669"/>
    <property type="project" value="UniProtKB-UniRule"/>
</dbReference>
<feature type="compositionally biased region" description="Polar residues" evidence="12">
    <location>
        <begin position="817"/>
        <end position="835"/>
    </location>
</feature>
<evidence type="ECO:0000256" key="7">
    <source>
        <dbReference type="ARBA" id="ARBA00022777"/>
    </source>
</evidence>
<dbReference type="InterPro" id="IPR000719">
    <property type="entry name" value="Prot_kinase_dom"/>
</dbReference>
<dbReference type="PROSITE" id="PS50011">
    <property type="entry name" value="PROTEIN_KINASE_DOM"/>
    <property type="match status" value="1"/>
</dbReference>
<evidence type="ECO:0000259" key="13">
    <source>
        <dbReference type="PROSITE" id="PS50011"/>
    </source>
</evidence>
<keyword evidence="7" id="KW-0418">Kinase</keyword>